<dbReference type="Proteomes" id="UP001519349">
    <property type="component" value="Unassembled WGS sequence"/>
</dbReference>
<dbReference type="EMBL" id="QFAY01000024">
    <property type="protein sequence ID" value="MBP2621780.1"/>
    <property type="molecule type" value="Genomic_DNA"/>
</dbReference>
<sequence length="143" mass="16830">MVFVNELVPLEYKEMLENLGFDDIRFEQQSWTADKGKGVFLWITRNPYRDDYSTDYILIWENQVIELNITTVDTSARPVWDEAGEILVQKGLAKERINAIRVPESVLSKEQELLKIIEEVFKYVDKEWETEFVSVPKLTVLQN</sequence>
<evidence type="ECO:0000313" key="2">
    <source>
        <dbReference type="Proteomes" id="UP001519349"/>
    </source>
</evidence>
<name>A0ABS5AZ00_9STRE</name>
<organism evidence="1 2">
    <name type="scientific">Streptococcus panodentis</name>
    <dbReference type="NCBI Taxonomy" id="1581472"/>
    <lineage>
        <taxon>Bacteria</taxon>
        <taxon>Bacillati</taxon>
        <taxon>Bacillota</taxon>
        <taxon>Bacilli</taxon>
        <taxon>Lactobacillales</taxon>
        <taxon>Streptococcaceae</taxon>
        <taxon>Streptococcus</taxon>
    </lineage>
</organism>
<proteinExistence type="predicted"/>
<comment type="caution">
    <text evidence="1">The sequence shown here is derived from an EMBL/GenBank/DDBJ whole genome shotgun (WGS) entry which is preliminary data.</text>
</comment>
<accession>A0ABS5AZ00</accession>
<protein>
    <recommendedName>
        <fullName evidence="3">DUF1828 domain-containing protein</fullName>
    </recommendedName>
</protein>
<evidence type="ECO:0008006" key="3">
    <source>
        <dbReference type="Google" id="ProtNLM"/>
    </source>
</evidence>
<dbReference type="RefSeq" id="WP_209551837.1">
    <property type="nucleotide sequence ID" value="NZ_QFAY01000024.1"/>
</dbReference>
<gene>
    <name evidence="1" type="ORF">DHL47_10730</name>
</gene>
<reference evidence="1 2" key="1">
    <citation type="submission" date="2018-05" db="EMBL/GenBank/DDBJ databases">
        <title>Draft genome sequence of Streptococcus panodentis CCUG 70867T.</title>
        <authorList>
            <person name="Salva-Serra F."/>
            <person name="Mendez V."/>
            <person name="Jaen-Luchoro D."/>
            <person name="Gonzales-Siles L."/>
            <person name="Karlsson R."/>
            <person name="Engstrom-Jakobsson H."/>
            <person name="Busquets A."/>
            <person name="Gomila M."/>
            <person name="Pineiro-Iglesias B."/>
            <person name="Bennasar-Figueras A."/>
            <person name="Seeger M."/>
            <person name="Moore E."/>
        </authorList>
    </citation>
    <scope>NUCLEOTIDE SEQUENCE [LARGE SCALE GENOMIC DNA]</scope>
    <source>
        <strain evidence="1 2">CCUG 70867</strain>
    </source>
</reference>
<evidence type="ECO:0000313" key="1">
    <source>
        <dbReference type="EMBL" id="MBP2621780.1"/>
    </source>
</evidence>
<keyword evidence="2" id="KW-1185">Reference proteome</keyword>